<dbReference type="GO" id="GO:0016410">
    <property type="term" value="F:N-acyltransferase activity"/>
    <property type="evidence" value="ECO:0007669"/>
    <property type="project" value="InterPro"/>
</dbReference>
<evidence type="ECO:0000256" key="4">
    <source>
        <dbReference type="ARBA" id="ARBA00022692"/>
    </source>
</evidence>
<comment type="subcellular location">
    <subcellularLocation>
        <location evidence="1">Cell membrane</location>
        <topology evidence="1">Multi-pass membrane protein</topology>
    </subcellularLocation>
</comment>
<feature type="transmembrane region" description="Helical" evidence="8">
    <location>
        <begin position="151"/>
        <end position="174"/>
    </location>
</feature>
<dbReference type="AlphaFoldDB" id="A0A6J6SW98"/>
<dbReference type="InterPro" id="IPR004563">
    <property type="entry name" value="Apolipo_AcylTrfase"/>
</dbReference>
<dbReference type="InterPro" id="IPR045378">
    <property type="entry name" value="LNT_N"/>
</dbReference>
<name>A0A6J6SW98_9ZZZZ</name>
<evidence type="ECO:0000313" key="10">
    <source>
        <dbReference type="EMBL" id="CAB4738927.1"/>
    </source>
</evidence>
<keyword evidence="3" id="KW-0808">Transferase</keyword>
<dbReference type="EMBL" id="CAEZYW010000080">
    <property type="protein sequence ID" value="CAB4738927.1"/>
    <property type="molecule type" value="Genomic_DNA"/>
</dbReference>
<evidence type="ECO:0000256" key="6">
    <source>
        <dbReference type="ARBA" id="ARBA00023136"/>
    </source>
</evidence>
<evidence type="ECO:0000256" key="3">
    <source>
        <dbReference type="ARBA" id="ARBA00022679"/>
    </source>
</evidence>
<dbReference type="PROSITE" id="PS50263">
    <property type="entry name" value="CN_HYDROLASE"/>
    <property type="match status" value="1"/>
</dbReference>
<evidence type="ECO:0000256" key="7">
    <source>
        <dbReference type="ARBA" id="ARBA00023315"/>
    </source>
</evidence>
<evidence type="ECO:0000256" key="8">
    <source>
        <dbReference type="SAM" id="Phobius"/>
    </source>
</evidence>
<reference evidence="10" key="1">
    <citation type="submission" date="2020-05" db="EMBL/GenBank/DDBJ databases">
        <authorList>
            <person name="Chiriac C."/>
            <person name="Salcher M."/>
            <person name="Ghai R."/>
            <person name="Kavagutti S V."/>
        </authorList>
    </citation>
    <scope>NUCLEOTIDE SEQUENCE</scope>
</reference>
<proteinExistence type="inferred from homology"/>
<dbReference type="GO" id="GO:0042158">
    <property type="term" value="P:lipoprotein biosynthetic process"/>
    <property type="evidence" value="ECO:0007669"/>
    <property type="project" value="InterPro"/>
</dbReference>
<dbReference type="Pfam" id="PF00795">
    <property type="entry name" value="CN_hydrolase"/>
    <property type="match status" value="1"/>
</dbReference>
<feature type="transmembrane region" description="Helical" evidence="8">
    <location>
        <begin position="54"/>
        <end position="75"/>
    </location>
</feature>
<dbReference type="NCBIfam" id="TIGR00546">
    <property type="entry name" value="lnt"/>
    <property type="match status" value="1"/>
</dbReference>
<dbReference type="HAMAP" id="MF_01148">
    <property type="entry name" value="Lnt"/>
    <property type="match status" value="1"/>
</dbReference>
<dbReference type="GO" id="GO:0005886">
    <property type="term" value="C:plasma membrane"/>
    <property type="evidence" value="ECO:0007669"/>
    <property type="project" value="UniProtKB-SubCell"/>
</dbReference>
<feature type="transmembrane region" description="Helical" evidence="8">
    <location>
        <begin position="31"/>
        <end position="47"/>
    </location>
</feature>
<evidence type="ECO:0000256" key="5">
    <source>
        <dbReference type="ARBA" id="ARBA00022989"/>
    </source>
</evidence>
<keyword evidence="2" id="KW-1003">Cell membrane</keyword>
<dbReference type="PANTHER" id="PTHR38686">
    <property type="entry name" value="APOLIPOPROTEIN N-ACYLTRANSFERASE"/>
    <property type="match status" value="1"/>
</dbReference>
<sequence length="516" mass="54185">MSAPIVSMRISMLLSLIAGVIMWLAFPPVSFGPYAAVAAALLIVAQYRAPLRRALLSGLIAGGAFFGLLISWMQVIGFDAWILLAGYCAAWIALLGIGTALVTRLPGWPVWVASLWVLQEALRGSIPFGGFPWGRLAFAQPDTSYGKLAVLLGQAGVTFALVLAGASVVAAILAYRAGDRLRFASWAVFAAIITVFPGLIPLQIEGDDVGGAPTAIVAVVQGGTPQTGMGGMDVRRDVLDNHVRETTELGARIDAGTVPQPDFVLWPENSADIDPYGDVEAAASITAAAQAVGAPIIVGAVVDVPGNPNGVWNTGIVWEPVTGPGERYIKMHPVPFGEYIPFRRQLEGLISRLDRIPRDFIPGDRAGLLSVGGIPVGDVICFEVAYDDVVSGIINGGARIVTVQTNNATYAGTAQPMQQLFIERMRAIETGRTVAVAATSGISAIIRPNGSTTGLMGEQDVGSSVEEVALRGQVTLASRLGSGPIALVCVLAIGAVIAGIVALVRDRRRRRNRLPE</sequence>
<evidence type="ECO:0000256" key="2">
    <source>
        <dbReference type="ARBA" id="ARBA00022475"/>
    </source>
</evidence>
<feature type="domain" description="CN hydrolase" evidence="9">
    <location>
        <begin position="220"/>
        <end position="476"/>
    </location>
</feature>
<feature type="transmembrane region" description="Helical" evidence="8">
    <location>
        <begin position="485"/>
        <end position="504"/>
    </location>
</feature>
<dbReference type="Gene3D" id="3.60.110.10">
    <property type="entry name" value="Carbon-nitrogen hydrolase"/>
    <property type="match status" value="1"/>
</dbReference>
<gene>
    <name evidence="10" type="ORF">UFOPK2786_00660</name>
</gene>
<keyword evidence="6 8" id="KW-0472">Membrane</keyword>
<feature type="transmembrane region" description="Helical" evidence="8">
    <location>
        <begin position="181"/>
        <end position="200"/>
    </location>
</feature>
<keyword evidence="4 8" id="KW-0812">Transmembrane</keyword>
<keyword evidence="7" id="KW-0012">Acyltransferase</keyword>
<dbReference type="SUPFAM" id="SSF56317">
    <property type="entry name" value="Carbon-nitrogen hydrolase"/>
    <property type="match status" value="1"/>
</dbReference>
<accession>A0A6J6SW98</accession>
<dbReference type="Pfam" id="PF20154">
    <property type="entry name" value="LNT_N"/>
    <property type="match status" value="1"/>
</dbReference>
<protein>
    <submittedName>
        <fullName evidence="10">Unannotated protein</fullName>
    </submittedName>
</protein>
<feature type="transmembrane region" description="Helical" evidence="8">
    <location>
        <begin position="81"/>
        <end position="103"/>
    </location>
</feature>
<feature type="transmembrane region" description="Helical" evidence="8">
    <location>
        <begin position="110"/>
        <end position="131"/>
    </location>
</feature>
<dbReference type="PANTHER" id="PTHR38686:SF1">
    <property type="entry name" value="APOLIPOPROTEIN N-ACYLTRANSFERASE"/>
    <property type="match status" value="1"/>
</dbReference>
<evidence type="ECO:0000256" key="1">
    <source>
        <dbReference type="ARBA" id="ARBA00004651"/>
    </source>
</evidence>
<dbReference type="InterPro" id="IPR003010">
    <property type="entry name" value="C-N_Hydrolase"/>
</dbReference>
<dbReference type="InterPro" id="IPR036526">
    <property type="entry name" value="C-N_Hydrolase_sf"/>
</dbReference>
<evidence type="ECO:0000259" key="9">
    <source>
        <dbReference type="PROSITE" id="PS50263"/>
    </source>
</evidence>
<keyword evidence="5 8" id="KW-1133">Transmembrane helix</keyword>
<dbReference type="CDD" id="cd07571">
    <property type="entry name" value="ALP_N-acyl_transferase"/>
    <property type="match status" value="1"/>
</dbReference>
<organism evidence="10">
    <name type="scientific">freshwater metagenome</name>
    <dbReference type="NCBI Taxonomy" id="449393"/>
    <lineage>
        <taxon>unclassified sequences</taxon>
        <taxon>metagenomes</taxon>
        <taxon>ecological metagenomes</taxon>
    </lineage>
</organism>